<name>A0A1H6BPM5_9ACTN</name>
<feature type="region of interest" description="Disordered" evidence="2">
    <location>
        <begin position="229"/>
        <end position="287"/>
    </location>
</feature>
<dbReference type="SMART" id="SM00422">
    <property type="entry name" value="HTH_MERR"/>
    <property type="match status" value="1"/>
</dbReference>
<evidence type="ECO:0000256" key="2">
    <source>
        <dbReference type="SAM" id="MobiDB-lite"/>
    </source>
</evidence>
<dbReference type="Gene3D" id="1.10.1660.10">
    <property type="match status" value="1"/>
</dbReference>
<evidence type="ECO:0000259" key="3">
    <source>
        <dbReference type="PROSITE" id="PS50937"/>
    </source>
</evidence>
<reference evidence="4 5" key="1">
    <citation type="submission" date="2016-10" db="EMBL/GenBank/DDBJ databases">
        <authorList>
            <person name="de Groot N.N."/>
        </authorList>
    </citation>
    <scope>NUCLEOTIDE SEQUENCE [LARGE SCALE GENOMIC DNA]</scope>
    <source>
        <strain evidence="4 5">CGMCC 4.7037</strain>
    </source>
</reference>
<dbReference type="CDD" id="cd00592">
    <property type="entry name" value="HTH_MerR-like"/>
    <property type="match status" value="1"/>
</dbReference>
<dbReference type="Proteomes" id="UP000236732">
    <property type="component" value="Unassembled WGS sequence"/>
</dbReference>
<dbReference type="EMBL" id="FNVT01000003">
    <property type="protein sequence ID" value="SEG62582.1"/>
    <property type="molecule type" value="Genomic_DNA"/>
</dbReference>
<organism evidence="4 5">
    <name type="scientific">Nonomuraea solani</name>
    <dbReference type="NCBI Taxonomy" id="1144553"/>
    <lineage>
        <taxon>Bacteria</taxon>
        <taxon>Bacillati</taxon>
        <taxon>Actinomycetota</taxon>
        <taxon>Actinomycetes</taxon>
        <taxon>Streptosporangiales</taxon>
        <taxon>Streptosporangiaceae</taxon>
        <taxon>Nonomuraea</taxon>
    </lineage>
</organism>
<keyword evidence="1" id="KW-0238">DNA-binding</keyword>
<dbReference type="GO" id="GO:0003677">
    <property type="term" value="F:DNA binding"/>
    <property type="evidence" value="ECO:0007669"/>
    <property type="project" value="UniProtKB-KW"/>
</dbReference>
<dbReference type="GO" id="GO:0003700">
    <property type="term" value="F:DNA-binding transcription factor activity"/>
    <property type="evidence" value="ECO:0007669"/>
    <property type="project" value="InterPro"/>
</dbReference>
<proteinExistence type="predicted"/>
<accession>A0A1H6BPM5</accession>
<evidence type="ECO:0000256" key="1">
    <source>
        <dbReference type="ARBA" id="ARBA00023125"/>
    </source>
</evidence>
<dbReference type="Pfam" id="PF00376">
    <property type="entry name" value="MerR"/>
    <property type="match status" value="1"/>
</dbReference>
<sequence length="287" mass="31289">MASWVRSRLERSDHGHRTPAMRPLPVGKLALPGVPGDPFGVADDRLEERRAAGRRRRRPWPGSKTIAPPAVCRSRPRLGKDRRPSMPPRGPAGRHRRRAAAGFASRYNYPPHLHPAPAVQNARLRSRTRARVLGGAGLLTIGQLAARVGMTIRAIRHYHQRGLLPEPERDASGYRRYGPRAVVDLIRIKTLVAAGVPLARVEQLLAAGQGCLRITGGYMARLGDDVRRRGSVTATTSPQRQRGSRAARRAGTDTPAPRCATSQDGGHRPGTPSGYEEGAPPRPVANW</sequence>
<feature type="domain" description="HTH merR-type" evidence="3">
    <location>
        <begin position="138"/>
        <end position="207"/>
    </location>
</feature>
<evidence type="ECO:0000313" key="4">
    <source>
        <dbReference type="EMBL" id="SEG62582.1"/>
    </source>
</evidence>
<keyword evidence="5" id="KW-1185">Reference proteome</keyword>
<dbReference type="AlphaFoldDB" id="A0A1H6BPM5"/>
<gene>
    <name evidence="4" type="ORF">SAMN05444920_103544</name>
</gene>
<dbReference type="InterPro" id="IPR009061">
    <property type="entry name" value="DNA-bd_dom_put_sf"/>
</dbReference>
<dbReference type="InterPro" id="IPR000551">
    <property type="entry name" value="MerR-type_HTH_dom"/>
</dbReference>
<feature type="compositionally biased region" description="Basic and acidic residues" evidence="2">
    <location>
        <begin position="7"/>
        <end position="16"/>
    </location>
</feature>
<dbReference type="PANTHER" id="PTHR30204">
    <property type="entry name" value="REDOX-CYCLING DRUG-SENSING TRANSCRIPTIONAL ACTIVATOR SOXR"/>
    <property type="match status" value="1"/>
</dbReference>
<dbReference type="PRINTS" id="PR00040">
    <property type="entry name" value="HTHMERR"/>
</dbReference>
<feature type="region of interest" description="Disordered" evidence="2">
    <location>
        <begin position="1"/>
        <end position="98"/>
    </location>
</feature>
<dbReference type="InterPro" id="IPR047057">
    <property type="entry name" value="MerR_fam"/>
</dbReference>
<dbReference type="SUPFAM" id="SSF46955">
    <property type="entry name" value="Putative DNA-binding domain"/>
    <property type="match status" value="1"/>
</dbReference>
<feature type="compositionally biased region" description="Basic and acidic residues" evidence="2">
    <location>
        <begin position="42"/>
        <end position="51"/>
    </location>
</feature>
<dbReference type="PROSITE" id="PS50937">
    <property type="entry name" value="HTH_MERR_2"/>
    <property type="match status" value="1"/>
</dbReference>
<dbReference type="PANTHER" id="PTHR30204:SF93">
    <property type="entry name" value="HTH MERR-TYPE DOMAIN-CONTAINING PROTEIN"/>
    <property type="match status" value="1"/>
</dbReference>
<evidence type="ECO:0000313" key="5">
    <source>
        <dbReference type="Proteomes" id="UP000236732"/>
    </source>
</evidence>
<protein>
    <submittedName>
        <fullName evidence="4">MerR family regulatory protein</fullName>
    </submittedName>
</protein>